<comment type="similarity">
    <text evidence="2">Belongs to the IPP isomerase type 1 family.</text>
</comment>
<proteinExistence type="inferred from homology"/>
<keyword evidence="10" id="KW-1185">Reference proteome</keyword>
<evidence type="ECO:0000256" key="1">
    <source>
        <dbReference type="ARBA" id="ARBA00004826"/>
    </source>
</evidence>
<evidence type="ECO:0000259" key="8">
    <source>
        <dbReference type="PROSITE" id="PS51462"/>
    </source>
</evidence>
<keyword evidence="7" id="KW-0472">Membrane</keyword>
<dbReference type="PROSITE" id="PS51462">
    <property type="entry name" value="NUDIX"/>
    <property type="match status" value="1"/>
</dbReference>
<evidence type="ECO:0000313" key="9">
    <source>
        <dbReference type="EMBL" id="CAK0844067.1"/>
    </source>
</evidence>
<dbReference type="CDD" id="cd02885">
    <property type="entry name" value="NUDIX_IPP_Isomerase"/>
    <property type="match status" value="1"/>
</dbReference>
<evidence type="ECO:0000256" key="4">
    <source>
        <dbReference type="ARBA" id="ARBA00022679"/>
    </source>
</evidence>
<reference evidence="9" key="1">
    <citation type="submission" date="2023-10" db="EMBL/GenBank/DDBJ databases">
        <authorList>
            <person name="Chen Y."/>
            <person name="Shah S."/>
            <person name="Dougan E. K."/>
            <person name="Thang M."/>
            <person name="Chan C."/>
        </authorList>
    </citation>
    <scope>NUCLEOTIDE SEQUENCE [LARGE SCALE GENOMIC DNA]</scope>
</reference>
<accession>A0ABN9TE63</accession>
<evidence type="ECO:0000256" key="5">
    <source>
        <dbReference type="ARBA" id="ARBA00023229"/>
    </source>
</evidence>
<dbReference type="InterPro" id="IPR019845">
    <property type="entry name" value="Squalene/phytoene_synthase_CS"/>
</dbReference>
<dbReference type="PANTHER" id="PTHR11626">
    <property type="entry name" value="FARNESYL-DIPHOSPHATE FARNESYLTRANSFERASE"/>
    <property type="match status" value="1"/>
</dbReference>
<sequence length="794" mass="86072">MAQTQGAKWTAEGKSQDDFMLKDECIIINYMDEVVGHDNKYNCHKFLPGQPKGILHRAFSVMLFDADGKILLQQRAASKITFPNVWTNTCCSHPLHGMSPPEVDSPEAVSSGNPMGVKHAAVRKLGHELGIPASQLEASRFKFITRVHYWAADIDTHGPDAPWGEHEIDYLLLYKLKPGETLDMKPHPDEVSAVKWLAREELKEAMAGTGSLSQELRIWSPWFRIIAQNLLDPWWADLDAAIGTDKYVDVSAIHRFDTPASFHGGAGGAAPNLDTAMGLERAALKQGGEDARRLVALAAEREDRMVGLVGRGKKMIGDKAGDVKQGAYGKVPTHSTSKLDQLMRPFEVAAALRFKFGGLLENNMKSAAQENPDVAFCDDMLTKVSRSFAAVIKQLPAGLCLDICVFYLVLRALDTVEDDMEAYKGREHDKESELRAFGDKRLSDDNCSIHGVGAADEATLIQNFGAVSRVYKSLPEGSREVIRDITDKMGAGMAEYVAADLGQGTVDQAAYDRYCHMVAGLVGEGLTRIFVARGMENDTIMAQGERVWPFCPDPAKEPLNMGLANSMGLFLQKTNIIRDYLEDYVDGRAFWPQSVWKKHTTTNDLGEFARPTAHGAGVWAPLEGAGGKVVGKGVGEQALTCLNELVADALELVPDSLEYLARLREPAVYRFCAIPQIMAMATLSECFNNPKLFTGVVKIRKGLTARLIIATVDGPGAVNWWFRQMARELAKSVRNGTCAGAAGPIGARLAAACARIEKITAQSSAPPRGGAALALGAAAAVALGAAIYAASGRA</sequence>
<dbReference type="InterPro" id="IPR015797">
    <property type="entry name" value="NUDIX_hydrolase-like_dom_sf"/>
</dbReference>
<dbReference type="InterPro" id="IPR044844">
    <property type="entry name" value="Trans_IPPS_euk-type"/>
</dbReference>
<dbReference type="SFLD" id="SFLDG01018">
    <property type="entry name" value="Squalene/Phytoene_Synthase_Lik"/>
    <property type="match status" value="1"/>
</dbReference>
<gene>
    <name evidence="9" type="ORF">PCOR1329_LOCUS38238</name>
</gene>
<dbReference type="InterPro" id="IPR033904">
    <property type="entry name" value="Trans_IPPS_HH"/>
</dbReference>
<dbReference type="Pfam" id="PF00293">
    <property type="entry name" value="NUDIX"/>
    <property type="match status" value="1"/>
</dbReference>
<evidence type="ECO:0000256" key="3">
    <source>
        <dbReference type="ARBA" id="ARBA00012057"/>
    </source>
</evidence>
<dbReference type="Pfam" id="PF00494">
    <property type="entry name" value="SQS_PSY"/>
    <property type="match status" value="1"/>
</dbReference>
<keyword evidence="4" id="KW-0808">Transferase</keyword>
<keyword evidence="6" id="KW-0413">Isomerase</keyword>
<dbReference type="InterPro" id="IPR000086">
    <property type="entry name" value="NUDIX_hydrolase_dom"/>
</dbReference>
<keyword evidence="5" id="KW-0414">Isoprene biosynthesis</keyword>
<dbReference type="PANTHER" id="PTHR11626:SF2">
    <property type="entry name" value="SQUALENE SYNTHASE"/>
    <property type="match status" value="1"/>
</dbReference>
<evidence type="ECO:0000256" key="6">
    <source>
        <dbReference type="ARBA" id="ARBA00023235"/>
    </source>
</evidence>
<dbReference type="PROSITE" id="PS01045">
    <property type="entry name" value="SQUALEN_PHYTOEN_SYN_2"/>
    <property type="match status" value="1"/>
</dbReference>
<dbReference type="Gene3D" id="3.90.79.10">
    <property type="entry name" value="Nucleoside Triphosphate Pyrophosphohydrolase"/>
    <property type="match status" value="1"/>
</dbReference>
<keyword evidence="7" id="KW-0812">Transmembrane</keyword>
<comment type="caution">
    <text evidence="9">The sequence shown here is derived from an EMBL/GenBank/DDBJ whole genome shotgun (WGS) entry which is preliminary data.</text>
</comment>
<dbReference type="SUPFAM" id="SSF48576">
    <property type="entry name" value="Terpenoid synthases"/>
    <property type="match status" value="1"/>
</dbReference>
<dbReference type="InterPro" id="IPR011876">
    <property type="entry name" value="IsopentenylPP_isomerase_typ1"/>
</dbReference>
<comment type="pathway">
    <text evidence="1">Isoprenoid biosynthesis; dimethylallyl diphosphate biosynthesis; dimethylallyl diphosphate from isopentenyl diphosphate: step 1/1.</text>
</comment>
<dbReference type="CDD" id="cd00683">
    <property type="entry name" value="Trans_IPPS_HH"/>
    <property type="match status" value="1"/>
</dbReference>
<evidence type="ECO:0000256" key="2">
    <source>
        <dbReference type="ARBA" id="ARBA00007579"/>
    </source>
</evidence>
<evidence type="ECO:0000256" key="7">
    <source>
        <dbReference type="SAM" id="Phobius"/>
    </source>
</evidence>
<keyword evidence="7" id="KW-1133">Transmembrane helix</keyword>
<organism evidence="9 10">
    <name type="scientific">Prorocentrum cordatum</name>
    <dbReference type="NCBI Taxonomy" id="2364126"/>
    <lineage>
        <taxon>Eukaryota</taxon>
        <taxon>Sar</taxon>
        <taxon>Alveolata</taxon>
        <taxon>Dinophyceae</taxon>
        <taxon>Prorocentrales</taxon>
        <taxon>Prorocentraceae</taxon>
        <taxon>Prorocentrum</taxon>
    </lineage>
</organism>
<dbReference type="Gene3D" id="1.10.600.10">
    <property type="entry name" value="Farnesyl Diphosphate Synthase"/>
    <property type="match status" value="1"/>
</dbReference>
<dbReference type="Proteomes" id="UP001189429">
    <property type="component" value="Unassembled WGS sequence"/>
</dbReference>
<dbReference type="InterPro" id="IPR008949">
    <property type="entry name" value="Isoprenoid_synthase_dom_sf"/>
</dbReference>
<dbReference type="EMBL" id="CAUYUJ010014628">
    <property type="protein sequence ID" value="CAK0844067.1"/>
    <property type="molecule type" value="Genomic_DNA"/>
</dbReference>
<protein>
    <recommendedName>
        <fullName evidence="3">isopentenyl-diphosphate Delta-isomerase</fullName>
        <ecNumber evidence="3">5.3.3.2</ecNumber>
    </recommendedName>
</protein>
<dbReference type="InterPro" id="IPR002060">
    <property type="entry name" value="Squ/phyt_synthse"/>
</dbReference>
<evidence type="ECO:0000313" key="10">
    <source>
        <dbReference type="Proteomes" id="UP001189429"/>
    </source>
</evidence>
<feature type="transmembrane region" description="Helical" evidence="7">
    <location>
        <begin position="770"/>
        <end position="790"/>
    </location>
</feature>
<dbReference type="PROSITE" id="PS01044">
    <property type="entry name" value="SQUALEN_PHYTOEN_SYN_1"/>
    <property type="match status" value="1"/>
</dbReference>
<dbReference type="EC" id="5.3.3.2" evidence="3"/>
<feature type="domain" description="Nudix hydrolase" evidence="8">
    <location>
        <begin position="54"/>
        <end position="225"/>
    </location>
</feature>
<dbReference type="NCBIfam" id="TIGR02150">
    <property type="entry name" value="IPP_isom_1"/>
    <property type="match status" value="1"/>
</dbReference>
<name>A0ABN9TE63_9DINO</name>
<dbReference type="SUPFAM" id="SSF55811">
    <property type="entry name" value="Nudix"/>
    <property type="match status" value="1"/>
</dbReference>
<dbReference type="SFLD" id="SFLDS00005">
    <property type="entry name" value="Isoprenoid_Synthase_Type_I"/>
    <property type="match status" value="1"/>
</dbReference>